<dbReference type="HOGENOM" id="CLU_1749911_0_0_1"/>
<dbReference type="EMBL" id="KN839916">
    <property type="protein sequence ID" value="KIJ58682.1"/>
    <property type="molecule type" value="Genomic_DNA"/>
</dbReference>
<protein>
    <submittedName>
        <fullName evidence="2">Uncharacterized protein</fullName>
    </submittedName>
</protein>
<evidence type="ECO:0000313" key="2">
    <source>
        <dbReference type="EMBL" id="KIJ58682.1"/>
    </source>
</evidence>
<organism evidence="2 3">
    <name type="scientific">Hydnomerulius pinastri MD-312</name>
    <dbReference type="NCBI Taxonomy" id="994086"/>
    <lineage>
        <taxon>Eukaryota</taxon>
        <taxon>Fungi</taxon>
        <taxon>Dikarya</taxon>
        <taxon>Basidiomycota</taxon>
        <taxon>Agaricomycotina</taxon>
        <taxon>Agaricomycetes</taxon>
        <taxon>Agaricomycetidae</taxon>
        <taxon>Boletales</taxon>
        <taxon>Boletales incertae sedis</taxon>
        <taxon>Leucogyrophana</taxon>
    </lineage>
</organism>
<proteinExistence type="predicted"/>
<gene>
    <name evidence="2" type="ORF">HYDPIDRAFT_33925</name>
</gene>
<evidence type="ECO:0000256" key="1">
    <source>
        <dbReference type="SAM" id="MobiDB-lite"/>
    </source>
</evidence>
<feature type="compositionally biased region" description="Basic and acidic residues" evidence="1">
    <location>
        <begin position="59"/>
        <end position="70"/>
    </location>
</feature>
<dbReference type="Proteomes" id="UP000053820">
    <property type="component" value="Unassembled WGS sequence"/>
</dbReference>
<keyword evidence="3" id="KW-1185">Reference proteome</keyword>
<feature type="compositionally biased region" description="Polar residues" evidence="1">
    <location>
        <begin position="9"/>
        <end position="32"/>
    </location>
</feature>
<feature type="region of interest" description="Disordered" evidence="1">
    <location>
        <begin position="1"/>
        <end position="70"/>
    </location>
</feature>
<accession>A0A0C9W817</accession>
<reference evidence="2 3" key="1">
    <citation type="submission" date="2014-04" db="EMBL/GenBank/DDBJ databases">
        <title>Evolutionary Origins and Diversification of the Mycorrhizal Mutualists.</title>
        <authorList>
            <consortium name="DOE Joint Genome Institute"/>
            <consortium name="Mycorrhizal Genomics Consortium"/>
            <person name="Kohler A."/>
            <person name="Kuo A."/>
            <person name="Nagy L.G."/>
            <person name="Floudas D."/>
            <person name="Copeland A."/>
            <person name="Barry K.W."/>
            <person name="Cichocki N."/>
            <person name="Veneault-Fourrey C."/>
            <person name="LaButti K."/>
            <person name="Lindquist E.A."/>
            <person name="Lipzen A."/>
            <person name="Lundell T."/>
            <person name="Morin E."/>
            <person name="Murat C."/>
            <person name="Riley R."/>
            <person name="Ohm R."/>
            <person name="Sun H."/>
            <person name="Tunlid A."/>
            <person name="Henrissat B."/>
            <person name="Grigoriev I.V."/>
            <person name="Hibbett D.S."/>
            <person name="Martin F."/>
        </authorList>
    </citation>
    <scope>NUCLEOTIDE SEQUENCE [LARGE SCALE GENOMIC DNA]</scope>
    <source>
        <strain evidence="2 3">MD-312</strain>
    </source>
</reference>
<dbReference type="AlphaFoldDB" id="A0A0C9W817"/>
<evidence type="ECO:0000313" key="3">
    <source>
        <dbReference type="Proteomes" id="UP000053820"/>
    </source>
</evidence>
<name>A0A0C9W817_9AGAM</name>
<sequence>MTLDPGFNKIQSISDSELTGSDPSISPRSSTGVFCPADSVKSKPSLAPGRNSFSDDLLDDHSSSKDDETRSIGERLVLEAARAQCKFRAVQAERRLDDAEMTTGVVHNSMRQQELPFSDTSPLSFRQRHWASMQQAWVGFEVETQVHRA</sequence>